<keyword evidence="13" id="KW-0256">Endoplasmic reticulum</keyword>
<dbReference type="InterPro" id="IPR029068">
    <property type="entry name" value="Glyas_Bleomycin-R_OHBP_Dase"/>
</dbReference>
<keyword evidence="20" id="KW-0585">Phenylalanine catabolism</keyword>
<dbReference type="InterPro" id="IPR005956">
    <property type="entry name" value="4OHPhenylPyrv_dOase"/>
</dbReference>
<organism evidence="26 27">
    <name type="scientific">Pichia sorbitophila (strain ATCC MYA-4447 / BCRC 22081 / CBS 7064 / NBRC 10061 / NRRL Y-12695)</name>
    <name type="common">Hybrid yeast</name>
    <dbReference type="NCBI Taxonomy" id="559304"/>
    <lineage>
        <taxon>Eukaryota</taxon>
        <taxon>Fungi</taxon>
        <taxon>Dikarya</taxon>
        <taxon>Ascomycota</taxon>
        <taxon>Saccharomycotina</taxon>
        <taxon>Pichiomycetes</taxon>
        <taxon>Debaryomycetaceae</taxon>
        <taxon>Millerozyma</taxon>
    </lineage>
</organism>
<evidence type="ECO:0000256" key="21">
    <source>
        <dbReference type="ARBA" id="ARBA00029786"/>
    </source>
</evidence>
<proteinExistence type="inferred from homology"/>
<comment type="function">
    <text evidence="22">Catalyzes the conversion of 4-hydroxyphenylpyruvic acid to homogentisic acid, one of the steps in tyrosine catabolism.</text>
</comment>
<dbReference type="PANTHER" id="PTHR11959:SF1">
    <property type="entry name" value="4-HYDROXYPHENYLPYRUVATE DIOXYGENASE"/>
    <property type="match status" value="1"/>
</dbReference>
<evidence type="ECO:0000256" key="10">
    <source>
        <dbReference type="ARBA" id="ARBA00022490"/>
    </source>
</evidence>
<evidence type="ECO:0000256" key="15">
    <source>
        <dbReference type="ARBA" id="ARBA00022964"/>
    </source>
</evidence>
<dbReference type="InterPro" id="IPR037523">
    <property type="entry name" value="VOC_core"/>
</dbReference>
<comment type="cofactor">
    <cofactor evidence="1">
        <name>Fe cation</name>
        <dbReference type="ChEBI" id="CHEBI:24875"/>
    </cofactor>
</comment>
<comment type="similarity">
    <text evidence="6">Belongs to the 4HPPD family.</text>
</comment>
<keyword evidence="18" id="KW-0333">Golgi apparatus</keyword>
<evidence type="ECO:0000256" key="7">
    <source>
        <dbReference type="ARBA" id="ARBA00011738"/>
    </source>
</evidence>
<dbReference type="InterPro" id="IPR041736">
    <property type="entry name" value="4OHPhenylPyrv_dOase_N"/>
</dbReference>
<dbReference type="HOGENOM" id="CLU_034004_3_1_1"/>
<dbReference type="CDD" id="cd08342">
    <property type="entry name" value="HPPD_N_like"/>
    <property type="match status" value="1"/>
</dbReference>
<keyword evidence="19" id="KW-0472">Membrane</keyword>
<evidence type="ECO:0000256" key="9">
    <source>
        <dbReference type="ARBA" id="ARBA00018452"/>
    </source>
</evidence>
<evidence type="ECO:0000256" key="11">
    <source>
        <dbReference type="ARBA" id="ARBA00022723"/>
    </source>
</evidence>
<dbReference type="PANTHER" id="PTHR11959">
    <property type="entry name" value="4-HYDROXYPHENYLPYRUVATE DIOXYGENASE"/>
    <property type="match status" value="1"/>
</dbReference>
<comment type="catalytic activity">
    <reaction evidence="23">
        <text>3-(4-hydroxyphenyl)pyruvate + O2 = homogentisate + CO2</text>
        <dbReference type="Rhea" id="RHEA:16189"/>
        <dbReference type="ChEBI" id="CHEBI:15379"/>
        <dbReference type="ChEBI" id="CHEBI:16169"/>
        <dbReference type="ChEBI" id="CHEBI:16526"/>
        <dbReference type="ChEBI" id="CHEBI:36242"/>
        <dbReference type="EC" id="1.13.11.27"/>
    </reaction>
    <physiologicalReaction direction="left-to-right" evidence="23">
        <dbReference type="Rhea" id="RHEA:16190"/>
    </physiologicalReaction>
</comment>
<gene>
    <name evidence="26" type="primary">Piso0_001147</name>
    <name evidence="25" type="ORF">GNLVRS01_PISO0C11926g</name>
    <name evidence="26" type="ORF">GNLVRS01_PISO0D11993g</name>
</gene>
<dbReference type="AlphaFoldDB" id="G8YPD7"/>
<reference evidence="27" key="2">
    <citation type="journal article" date="2012" name="G3 (Bethesda)">
        <title>Pichia sorbitophila, an interspecies yeast hybrid reveals early steps of genome resolution following polyploidization.</title>
        <authorList>
            <person name="Leh Louis V."/>
            <person name="Despons L."/>
            <person name="Friedrich A."/>
            <person name="Martin T."/>
            <person name="Durrens P."/>
            <person name="Casaregola S."/>
            <person name="Neuveglise C."/>
            <person name="Fairhead C."/>
            <person name="Marck C."/>
            <person name="Cruz J.A."/>
            <person name="Straub M.L."/>
            <person name="Kugler V."/>
            <person name="Sacerdot C."/>
            <person name="Uzunov Z."/>
            <person name="Thierry A."/>
            <person name="Weiss S."/>
            <person name="Bleykasten C."/>
            <person name="De Montigny J."/>
            <person name="Jacques N."/>
            <person name="Jung P."/>
            <person name="Lemaire M."/>
            <person name="Mallet S."/>
            <person name="Morel G."/>
            <person name="Richard G.F."/>
            <person name="Sarkar A."/>
            <person name="Savel G."/>
            <person name="Schacherer J."/>
            <person name="Seret M.L."/>
            <person name="Talla E."/>
            <person name="Samson G."/>
            <person name="Jubin C."/>
            <person name="Poulain J."/>
            <person name="Vacherie B."/>
            <person name="Barbe V."/>
            <person name="Pelletier E."/>
            <person name="Sherman D.J."/>
            <person name="Westhof E."/>
            <person name="Weissenbach J."/>
            <person name="Baret P.V."/>
            <person name="Wincker P."/>
            <person name="Gaillardin C."/>
            <person name="Dujon B."/>
            <person name="Souciet J.L."/>
        </authorList>
    </citation>
    <scope>NUCLEOTIDE SEQUENCE [LARGE SCALE GENOMIC DNA]</scope>
    <source>
        <strain evidence="27">ATCC MYA-4447 / BCRC 22081 / CBS 7064 / NBRC 10061 / NRRL Y-12695</strain>
    </source>
</reference>
<dbReference type="UniPathway" id="UPA00139">
    <property type="reaction ID" value="UER00362"/>
</dbReference>
<dbReference type="InterPro" id="IPR004360">
    <property type="entry name" value="Glyas_Fos-R_dOase_dom"/>
</dbReference>
<dbReference type="GO" id="GO:0003868">
    <property type="term" value="F:4-hydroxyphenylpyruvate dioxygenase activity"/>
    <property type="evidence" value="ECO:0007669"/>
    <property type="project" value="UniProtKB-EC"/>
</dbReference>
<keyword evidence="12" id="KW-0677">Repeat</keyword>
<dbReference type="PROSITE" id="PS51819">
    <property type="entry name" value="VOC"/>
    <property type="match status" value="2"/>
</dbReference>
<dbReference type="GO" id="GO:0042802">
    <property type="term" value="F:identical protein binding"/>
    <property type="evidence" value="ECO:0007669"/>
    <property type="project" value="UniProtKB-ARBA"/>
</dbReference>
<dbReference type="OMA" id="DMCSEYS"/>
<dbReference type="NCBIfam" id="TIGR01263">
    <property type="entry name" value="4HPPD"/>
    <property type="match status" value="1"/>
</dbReference>
<dbReference type="EC" id="1.13.11.27" evidence="8"/>
<comment type="pathway">
    <text evidence="5">Amino-acid degradation; L-phenylalanine degradation; acetoacetate and fumarate from L-phenylalanine: step 3/6.</text>
</comment>
<dbReference type="GO" id="GO:0046872">
    <property type="term" value="F:metal ion binding"/>
    <property type="evidence" value="ECO:0007669"/>
    <property type="project" value="UniProtKB-KW"/>
</dbReference>
<evidence type="ECO:0000256" key="22">
    <source>
        <dbReference type="ARBA" id="ARBA00033727"/>
    </source>
</evidence>
<evidence type="ECO:0000313" key="25">
    <source>
        <dbReference type="EMBL" id="CCE78522.1"/>
    </source>
</evidence>
<dbReference type="GO" id="GO:0006572">
    <property type="term" value="P:L-tyrosine catabolic process"/>
    <property type="evidence" value="ECO:0007669"/>
    <property type="project" value="UniProtKB-KW"/>
</dbReference>
<evidence type="ECO:0000256" key="16">
    <source>
        <dbReference type="ARBA" id="ARBA00023002"/>
    </source>
</evidence>
<evidence type="ECO:0000256" key="3">
    <source>
        <dbReference type="ARBA" id="ARBA00004406"/>
    </source>
</evidence>
<keyword evidence="10" id="KW-0963">Cytoplasm</keyword>
<evidence type="ECO:0000313" key="27">
    <source>
        <dbReference type="Proteomes" id="UP000005222"/>
    </source>
</evidence>
<dbReference type="InterPro" id="IPR041735">
    <property type="entry name" value="4OHPhenylPyrv_dOase_C"/>
</dbReference>
<reference evidence="26" key="1">
    <citation type="submission" date="2011-10" db="EMBL/GenBank/DDBJ databases">
        <authorList>
            <person name="Genoscope - CEA"/>
        </authorList>
    </citation>
    <scope>NUCLEOTIDE SEQUENCE</scope>
</reference>
<dbReference type="Proteomes" id="UP000005222">
    <property type="component" value="Chromosome C"/>
</dbReference>
<evidence type="ECO:0000256" key="1">
    <source>
        <dbReference type="ARBA" id="ARBA00001962"/>
    </source>
</evidence>
<dbReference type="GO" id="GO:0005789">
    <property type="term" value="C:endoplasmic reticulum membrane"/>
    <property type="evidence" value="ECO:0007669"/>
    <property type="project" value="UniProtKB-SubCell"/>
</dbReference>
<evidence type="ECO:0000259" key="24">
    <source>
        <dbReference type="PROSITE" id="PS51819"/>
    </source>
</evidence>
<dbReference type="CDD" id="cd07250">
    <property type="entry name" value="HPPD_C_like"/>
    <property type="match status" value="1"/>
</dbReference>
<keyword evidence="14" id="KW-0828">Tyrosine catabolism</keyword>
<evidence type="ECO:0000256" key="18">
    <source>
        <dbReference type="ARBA" id="ARBA00023034"/>
    </source>
</evidence>
<evidence type="ECO:0000256" key="13">
    <source>
        <dbReference type="ARBA" id="ARBA00022824"/>
    </source>
</evidence>
<evidence type="ECO:0000256" key="23">
    <source>
        <dbReference type="ARBA" id="ARBA00048047"/>
    </source>
</evidence>
<evidence type="ECO:0000256" key="14">
    <source>
        <dbReference type="ARBA" id="ARBA00022878"/>
    </source>
</evidence>
<dbReference type="GO" id="GO:0000139">
    <property type="term" value="C:Golgi membrane"/>
    <property type="evidence" value="ECO:0007669"/>
    <property type="project" value="UniProtKB-SubCell"/>
</dbReference>
<keyword evidence="16" id="KW-0560">Oxidoreductase</keyword>
<evidence type="ECO:0000256" key="12">
    <source>
        <dbReference type="ARBA" id="ARBA00022737"/>
    </source>
</evidence>
<dbReference type="STRING" id="559304.G8YPD7"/>
<dbReference type="Pfam" id="PF00903">
    <property type="entry name" value="Glyoxalase"/>
    <property type="match status" value="1"/>
</dbReference>
<dbReference type="eggNOG" id="KOG0638">
    <property type="taxonomic scope" value="Eukaryota"/>
</dbReference>
<dbReference type="SUPFAM" id="SSF54593">
    <property type="entry name" value="Glyoxalase/Bleomycin resistance protein/Dihydroxybiphenyl dioxygenase"/>
    <property type="match status" value="2"/>
</dbReference>
<evidence type="ECO:0000256" key="4">
    <source>
        <dbReference type="ARBA" id="ARBA00004496"/>
    </source>
</evidence>
<feature type="domain" description="VOC" evidence="24">
    <location>
        <begin position="47"/>
        <end position="274"/>
    </location>
</feature>
<dbReference type="OrthoDB" id="414569at2759"/>
<dbReference type="Gene3D" id="3.10.180.10">
    <property type="entry name" value="2,3-Dihydroxybiphenyl 1,2-Dioxygenase, domain 1"/>
    <property type="match status" value="2"/>
</dbReference>
<evidence type="ECO:0000256" key="8">
    <source>
        <dbReference type="ARBA" id="ARBA00013222"/>
    </source>
</evidence>
<comment type="subcellular location">
    <subcellularLocation>
        <location evidence="4">Cytoplasm</location>
    </subcellularLocation>
    <subcellularLocation>
        <location evidence="3">Endoplasmic reticulum membrane</location>
        <topology evidence="3">Peripheral membrane protein</topology>
    </subcellularLocation>
    <subcellularLocation>
        <location evidence="2">Golgi apparatus membrane</location>
        <topology evidence="2">Peripheral membrane protein</topology>
    </subcellularLocation>
</comment>
<feature type="domain" description="VOC" evidence="24">
    <location>
        <begin position="310"/>
        <end position="446"/>
    </location>
</feature>
<dbReference type="GO" id="GO:0006559">
    <property type="term" value="P:L-phenylalanine catabolic process"/>
    <property type="evidence" value="ECO:0007669"/>
    <property type="project" value="UniProtKB-UniPathway"/>
</dbReference>
<keyword evidence="17" id="KW-0408">Iron</keyword>
<name>G8YPD7_PICSO</name>
<evidence type="ECO:0000256" key="2">
    <source>
        <dbReference type="ARBA" id="ARBA00004395"/>
    </source>
</evidence>
<sequence>MSYYTSRLLKELPFYPGAGESPDTESVKELLSNGHTNTKYPADGFIGFHSVVLCTSNAKQMSKLYEMSFGFEEIAYRGLETNSRKIASHVVRNGNIVIEFVNTLECVDYESVSPSCDSIESTHSEHGLQEKPHSKIVNEFVGRLVDDQIKLYTSQNVQDRSSEELKKAITSTPGYAGSLLNVSRSVAKFMDATEKSLQENQDAHVIQEFVRRHGEGIINVAFEVVDVDSIFLRAKEAGATIIKYPNVISDKYGSVKVATIAIPSTDIHHTLIQNINYRGPYLPSYTQPFGEKHEGHRRILQALPPIKLKAIDHYVENYTWNQMMPHAYFYARIFGFHKYWSVDEEDVSTTETALRSIVLASSNGKIKMPINEPAKGKKRGQIEEFYDYNGGPGVQHLALTTYDIVGTVESLKRRGIEFNTTSDAYYANLRKRLANDDIVLKEDFDKLQKLHILVDYDKSTRNPKTKNCFYLLQIFTKPLHDRPTLFIEIIQRHHHNGFGKGTFKGLFESIEQQQRLRGTLVPSDH</sequence>
<dbReference type="EMBL" id="FO082056">
    <property type="protein sequence ID" value="CCE79108.1"/>
    <property type="molecule type" value="Genomic_DNA"/>
</dbReference>
<accession>G8YPD7</accession>
<dbReference type="Proteomes" id="UP000005222">
    <property type="component" value="Chromosome D"/>
</dbReference>
<evidence type="ECO:0000256" key="19">
    <source>
        <dbReference type="ARBA" id="ARBA00023136"/>
    </source>
</evidence>
<evidence type="ECO:0000313" key="26">
    <source>
        <dbReference type="EMBL" id="CCE79108.1"/>
    </source>
</evidence>
<evidence type="ECO:0000256" key="5">
    <source>
        <dbReference type="ARBA" id="ARBA00005162"/>
    </source>
</evidence>
<evidence type="ECO:0000256" key="20">
    <source>
        <dbReference type="ARBA" id="ARBA00023232"/>
    </source>
</evidence>
<keyword evidence="11" id="KW-0479">Metal-binding</keyword>
<comment type="subunit">
    <text evidence="7">Homodimer.</text>
</comment>
<dbReference type="InParanoid" id="G8YPD7"/>
<keyword evidence="15" id="KW-0223">Dioxygenase</keyword>
<evidence type="ECO:0000256" key="17">
    <source>
        <dbReference type="ARBA" id="ARBA00023004"/>
    </source>
</evidence>
<dbReference type="EMBL" id="FO082057">
    <property type="protein sequence ID" value="CCE78522.1"/>
    <property type="molecule type" value="Genomic_DNA"/>
</dbReference>
<keyword evidence="27" id="KW-1185">Reference proteome</keyword>
<dbReference type="FunFam" id="3.10.180.10:FF:000022">
    <property type="entry name" value="4-hydroxyphenylpyruvate dioxygenase"/>
    <property type="match status" value="1"/>
</dbReference>
<evidence type="ECO:0000256" key="6">
    <source>
        <dbReference type="ARBA" id="ARBA00005877"/>
    </source>
</evidence>
<protein>
    <recommendedName>
        <fullName evidence="9">4-hydroxyphenylpyruvate dioxygenase</fullName>
        <ecNumber evidence="8">1.13.11.27</ecNumber>
    </recommendedName>
    <alternativeName>
        <fullName evidence="21">4-hydroxyphenylpyruvic acid oxidase</fullName>
    </alternativeName>
</protein>